<dbReference type="Proteomes" id="UP000824219">
    <property type="component" value="Linkage Group LG29"/>
</dbReference>
<dbReference type="EMBL" id="JAHKSW010000029">
    <property type="protein sequence ID" value="KAG7314267.1"/>
    <property type="molecule type" value="Genomic_DNA"/>
</dbReference>
<name>A0A9D3N4I8_9TELE</name>
<reference evidence="3 4" key="1">
    <citation type="submission" date="2021-06" db="EMBL/GenBank/DDBJ databases">
        <title>Chromosome-level genome assembly of the red-tail catfish (Hemibagrus wyckioides).</title>
        <authorList>
            <person name="Shao F."/>
        </authorList>
    </citation>
    <scope>NUCLEOTIDE SEQUENCE [LARGE SCALE GENOMIC DNA]</scope>
    <source>
        <strain evidence="3">EC202008001</strain>
        <tissue evidence="3">Blood</tissue>
    </source>
</reference>
<proteinExistence type="predicted"/>
<feature type="compositionally biased region" description="Low complexity" evidence="1">
    <location>
        <begin position="17"/>
        <end position="119"/>
    </location>
</feature>
<feature type="domain" description="SEA" evidence="2">
    <location>
        <begin position="127"/>
        <end position="237"/>
    </location>
</feature>
<dbReference type="AlphaFoldDB" id="A0A9D3N4I8"/>
<accession>A0A9D3N4I8</accession>
<keyword evidence="4" id="KW-1185">Reference proteome</keyword>
<dbReference type="PROSITE" id="PS50024">
    <property type="entry name" value="SEA"/>
    <property type="match status" value="1"/>
</dbReference>
<evidence type="ECO:0000259" key="2">
    <source>
        <dbReference type="PROSITE" id="PS50024"/>
    </source>
</evidence>
<comment type="caution">
    <text evidence="3">The sequence shown here is derived from an EMBL/GenBank/DDBJ whole genome shotgun (WGS) entry which is preliminary data.</text>
</comment>
<dbReference type="InterPro" id="IPR000082">
    <property type="entry name" value="SEA_dom"/>
</dbReference>
<feature type="region of interest" description="Disordered" evidence="1">
    <location>
        <begin position="17"/>
        <end position="125"/>
    </location>
</feature>
<organism evidence="3 4">
    <name type="scientific">Hemibagrus wyckioides</name>
    <dbReference type="NCBI Taxonomy" id="337641"/>
    <lineage>
        <taxon>Eukaryota</taxon>
        <taxon>Metazoa</taxon>
        <taxon>Chordata</taxon>
        <taxon>Craniata</taxon>
        <taxon>Vertebrata</taxon>
        <taxon>Euteleostomi</taxon>
        <taxon>Actinopterygii</taxon>
        <taxon>Neopterygii</taxon>
        <taxon>Teleostei</taxon>
        <taxon>Ostariophysi</taxon>
        <taxon>Siluriformes</taxon>
        <taxon>Bagridae</taxon>
        <taxon>Hemibagrus</taxon>
    </lineage>
</organism>
<sequence length="265" mass="27805">MGLIWKYNYVHNICTVSTTNTSTPNTSTNSSTTNTSTPSTSTNSSTTNTSTPNTSTNSSATNTSTPSTSTNSSTTNTSTPSTSTNSSTTNTSTPSTSTNSSTTNTTSTTSAPTTSSTTNIPPAPQNATQIFNLTFSINETFDSALASNSSPQFGAKAANIRSQVEPLYKKTFKNFILMQILRFKNGSIITESKLYMDPSGSNVTATQVKDVLLNGISNGNLTFQIDRGSINVTEIGNSTPPVIASSVSMICMSLLSLLLSLALHF</sequence>
<protein>
    <recommendedName>
        <fullName evidence="2">SEA domain-containing protein</fullName>
    </recommendedName>
</protein>
<evidence type="ECO:0000313" key="3">
    <source>
        <dbReference type="EMBL" id="KAG7314267.1"/>
    </source>
</evidence>
<dbReference type="InterPro" id="IPR036364">
    <property type="entry name" value="SEA_dom_sf"/>
</dbReference>
<gene>
    <name evidence="3" type="ORF">KOW79_022763</name>
</gene>
<dbReference type="OrthoDB" id="8965174at2759"/>
<evidence type="ECO:0000256" key="1">
    <source>
        <dbReference type="SAM" id="MobiDB-lite"/>
    </source>
</evidence>
<evidence type="ECO:0000313" key="4">
    <source>
        <dbReference type="Proteomes" id="UP000824219"/>
    </source>
</evidence>
<dbReference type="SUPFAM" id="SSF82671">
    <property type="entry name" value="SEA domain"/>
    <property type="match status" value="1"/>
</dbReference>